<name>A0A6A6B202_9PEZI</name>
<dbReference type="AlphaFoldDB" id="A0A6A6B202"/>
<dbReference type="GeneID" id="54292543"/>
<dbReference type="Proteomes" id="UP000799438">
    <property type="component" value="Unassembled WGS sequence"/>
</dbReference>
<dbReference type="RefSeq" id="XP_033392972.1">
    <property type="nucleotide sequence ID" value="XM_033535049.1"/>
</dbReference>
<evidence type="ECO:0000313" key="2">
    <source>
        <dbReference type="EMBL" id="KAF2137254.1"/>
    </source>
</evidence>
<protein>
    <submittedName>
        <fullName evidence="2">Uncharacterized protein</fullName>
    </submittedName>
</protein>
<dbReference type="EMBL" id="ML995505">
    <property type="protein sequence ID" value="KAF2137254.1"/>
    <property type="molecule type" value="Genomic_DNA"/>
</dbReference>
<keyword evidence="1" id="KW-0472">Membrane</keyword>
<gene>
    <name evidence="2" type="ORF">K452DRAFT_112822</name>
</gene>
<evidence type="ECO:0000313" key="3">
    <source>
        <dbReference type="Proteomes" id="UP000799438"/>
    </source>
</evidence>
<reference evidence="2" key="1">
    <citation type="journal article" date="2020" name="Stud. Mycol.">
        <title>101 Dothideomycetes genomes: a test case for predicting lifestyles and emergence of pathogens.</title>
        <authorList>
            <person name="Haridas S."/>
            <person name="Albert R."/>
            <person name="Binder M."/>
            <person name="Bloem J."/>
            <person name="Labutti K."/>
            <person name="Salamov A."/>
            <person name="Andreopoulos B."/>
            <person name="Baker S."/>
            <person name="Barry K."/>
            <person name="Bills G."/>
            <person name="Bluhm B."/>
            <person name="Cannon C."/>
            <person name="Castanera R."/>
            <person name="Culley D."/>
            <person name="Daum C."/>
            <person name="Ezra D."/>
            <person name="Gonzalez J."/>
            <person name="Henrissat B."/>
            <person name="Kuo A."/>
            <person name="Liang C."/>
            <person name="Lipzen A."/>
            <person name="Lutzoni F."/>
            <person name="Magnuson J."/>
            <person name="Mondo S."/>
            <person name="Nolan M."/>
            <person name="Ohm R."/>
            <person name="Pangilinan J."/>
            <person name="Park H.-J."/>
            <person name="Ramirez L."/>
            <person name="Alfaro M."/>
            <person name="Sun H."/>
            <person name="Tritt A."/>
            <person name="Yoshinaga Y."/>
            <person name="Zwiers L.-H."/>
            <person name="Turgeon B."/>
            <person name="Goodwin S."/>
            <person name="Spatafora J."/>
            <person name="Crous P."/>
            <person name="Grigoriev I."/>
        </authorList>
    </citation>
    <scope>NUCLEOTIDE SEQUENCE</scope>
    <source>
        <strain evidence="2">CBS 121167</strain>
    </source>
</reference>
<sequence>MRATPTSATTATTTYSRAGLGTFSFLLSLINKRTVSSRFVQHDITCMRPLCFCARHTCSVASGTTTHSGRSGLLIWLSKQVFHFFLLLLLFRLFSFFFKRLHNEWIGKRESDEAFAELAFACLLACWPNPTSLLSSVARSGHSTCAHLAATHHTTSRCIHDLRAFGRRSCSPPLPPLSFHTLRPPSLTGASAPASRQRVSVLHAEMG</sequence>
<keyword evidence="1" id="KW-1133">Transmembrane helix</keyword>
<evidence type="ECO:0000256" key="1">
    <source>
        <dbReference type="SAM" id="Phobius"/>
    </source>
</evidence>
<proteinExistence type="predicted"/>
<feature type="transmembrane region" description="Helical" evidence="1">
    <location>
        <begin position="81"/>
        <end position="98"/>
    </location>
</feature>
<accession>A0A6A6B202</accession>
<keyword evidence="1" id="KW-0812">Transmembrane</keyword>
<keyword evidence="3" id="KW-1185">Reference proteome</keyword>
<organism evidence="2 3">
    <name type="scientific">Aplosporella prunicola CBS 121167</name>
    <dbReference type="NCBI Taxonomy" id="1176127"/>
    <lineage>
        <taxon>Eukaryota</taxon>
        <taxon>Fungi</taxon>
        <taxon>Dikarya</taxon>
        <taxon>Ascomycota</taxon>
        <taxon>Pezizomycotina</taxon>
        <taxon>Dothideomycetes</taxon>
        <taxon>Dothideomycetes incertae sedis</taxon>
        <taxon>Botryosphaeriales</taxon>
        <taxon>Aplosporellaceae</taxon>
        <taxon>Aplosporella</taxon>
    </lineage>
</organism>